<evidence type="ECO:0000313" key="1">
    <source>
        <dbReference type="EMBL" id="CAG8633618.1"/>
    </source>
</evidence>
<accession>A0A9N9GTT4</accession>
<dbReference type="Proteomes" id="UP000789572">
    <property type="component" value="Unassembled WGS sequence"/>
</dbReference>
<name>A0A9N9GTT4_9GLOM</name>
<protein>
    <submittedName>
        <fullName evidence="1">5464_t:CDS:1</fullName>
    </submittedName>
</protein>
<gene>
    <name evidence="1" type="ORF">POCULU_LOCUS9032</name>
</gene>
<dbReference type="AlphaFoldDB" id="A0A9N9GTT4"/>
<organism evidence="1 2">
    <name type="scientific">Paraglomus occultum</name>
    <dbReference type="NCBI Taxonomy" id="144539"/>
    <lineage>
        <taxon>Eukaryota</taxon>
        <taxon>Fungi</taxon>
        <taxon>Fungi incertae sedis</taxon>
        <taxon>Mucoromycota</taxon>
        <taxon>Glomeromycotina</taxon>
        <taxon>Glomeromycetes</taxon>
        <taxon>Paraglomerales</taxon>
        <taxon>Paraglomeraceae</taxon>
        <taxon>Paraglomus</taxon>
    </lineage>
</organism>
<dbReference type="EMBL" id="CAJVPJ010003031">
    <property type="protein sequence ID" value="CAG8633618.1"/>
    <property type="molecule type" value="Genomic_DNA"/>
</dbReference>
<feature type="non-terminal residue" evidence="1">
    <location>
        <position position="86"/>
    </location>
</feature>
<feature type="non-terminal residue" evidence="1">
    <location>
        <position position="1"/>
    </location>
</feature>
<comment type="caution">
    <text evidence="1">The sequence shown here is derived from an EMBL/GenBank/DDBJ whole genome shotgun (WGS) entry which is preliminary data.</text>
</comment>
<proteinExistence type="predicted"/>
<keyword evidence="2" id="KW-1185">Reference proteome</keyword>
<reference evidence="1" key="1">
    <citation type="submission" date="2021-06" db="EMBL/GenBank/DDBJ databases">
        <authorList>
            <person name="Kallberg Y."/>
            <person name="Tangrot J."/>
            <person name="Rosling A."/>
        </authorList>
    </citation>
    <scope>NUCLEOTIDE SEQUENCE</scope>
    <source>
        <strain evidence="1">IA702</strain>
    </source>
</reference>
<evidence type="ECO:0000313" key="2">
    <source>
        <dbReference type="Proteomes" id="UP000789572"/>
    </source>
</evidence>
<sequence length="86" mass="9868">IDTTDSPGYLSIRRTSLDKYSISKSKFHSNENRDGISYVDEVKNWANPPSQTQEQATGSIFWAKVMFDEDCVASIEANYIGVYYMW</sequence>
<dbReference type="OrthoDB" id="2365639at2759"/>